<evidence type="ECO:0000256" key="6">
    <source>
        <dbReference type="ARBA" id="ARBA00022679"/>
    </source>
</evidence>
<feature type="binding site" evidence="11">
    <location>
        <position position="402"/>
    </location>
    <ligand>
        <name>substrate</name>
    </ligand>
</feature>
<dbReference type="Pfam" id="PF01960">
    <property type="entry name" value="ArgJ"/>
    <property type="match status" value="1"/>
</dbReference>
<keyword evidence="3 11" id="KW-0963">Cytoplasm</keyword>
<dbReference type="HOGENOM" id="CLU_027172_1_0_9"/>
<dbReference type="PANTHER" id="PTHR23100:SF0">
    <property type="entry name" value="ARGININE BIOSYNTHESIS BIFUNCTIONAL PROTEIN ARGJ, MITOCHONDRIAL"/>
    <property type="match status" value="1"/>
</dbReference>
<feature type="binding site" evidence="11">
    <location>
        <position position="407"/>
    </location>
    <ligand>
        <name>substrate</name>
    </ligand>
</feature>
<evidence type="ECO:0000256" key="2">
    <source>
        <dbReference type="ARBA" id="ARBA00011475"/>
    </source>
</evidence>
<dbReference type="GO" id="GO:0005737">
    <property type="term" value="C:cytoplasm"/>
    <property type="evidence" value="ECO:0007669"/>
    <property type="project" value="UniProtKB-SubCell"/>
</dbReference>
<dbReference type="STRING" id="2325.TKV_c22230"/>
<dbReference type="InterPro" id="IPR016117">
    <property type="entry name" value="ArgJ-like_dom_sf"/>
</dbReference>
<dbReference type="GO" id="GO:0006526">
    <property type="term" value="P:L-arginine biosynthetic process"/>
    <property type="evidence" value="ECO:0007669"/>
    <property type="project" value="UniProtKB-UniRule"/>
</dbReference>
<comment type="catalytic activity">
    <reaction evidence="11">
        <text>L-glutamate + acetyl-CoA = N-acetyl-L-glutamate + CoA + H(+)</text>
        <dbReference type="Rhea" id="RHEA:24292"/>
        <dbReference type="ChEBI" id="CHEBI:15378"/>
        <dbReference type="ChEBI" id="CHEBI:29985"/>
        <dbReference type="ChEBI" id="CHEBI:44337"/>
        <dbReference type="ChEBI" id="CHEBI:57287"/>
        <dbReference type="ChEBI" id="CHEBI:57288"/>
        <dbReference type="EC" id="2.3.1.1"/>
    </reaction>
</comment>
<gene>
    <name evidence="11 12" type="primary">argJ</name>
    <name evidence="12" type="ORF">TKV_c22230</name>
</gene>
<feature type="site" description="Involved in the stabilization of negative charge on the oxyanion by the formation of the oxyanion hole" evidence="11">
    <location>
        <position position="117"/>
    </location>
</feature>
<dbReference type="InterPro" id="IPR002813">
    <property type="entry name" value="Arg_biosynth_ArgJ"/>
</dbReference>
<dbReference type="SUPFAM" id="SSF56266">
    <property type="entry name" value="DmpA/ArgJ-like"/>
    <property type="match status" value="1"/>
</dbReference>
<dbReference type="NCBIfam" id="TIGR00120">
    <property type="entry name" value="ArgJ"/>
    <property type="match status" value="1"/>
</dbReference>
<dbReference type="HAMAP" id="MF_01106">
    <property type="entry name" value="ArgJ"/>
    <property type="match status" value="1"/>
</dbReference>
<comment type="subcellular location">
    <subcellularLocation>
        <location evidence="11">Cytoplasm</location>
    </subcellularLocation>
</comment>
<dbReference type="FunFam" id="3.60.70.12:FF:000001">
    <property type="entry name" value="Arginine biosynthesis bifunctional protein ArgJ, chloroplastic"/>
    <property type="match status" value="1"/>
</dbReference>
<dbReference type="KEGG" id="tki:TKV_c22230"/>
<feature type="binding site" evidence="11">
    <location>
        <position position="153"/>
    </location>
    <ligand>
        <name>substrate</name>
    </ligand>
</feature>
<dbReference type="InterPro" id="IPR042195">
    <property type="entry name" value="ArgJ_beta_C"/>
</dbReference>
<dbReference type="FunFam" id="3.10.20.340:FF:000001">
    <property type="entry name" value="Arginine biosynthesis bifunctional protein ArgJ, chloroplastic"/>
    <property type="match status" value="1"/>
</dbReference>
<keyword evidence="4 11" id="KW-0055">Arginine biosynthesis</keyword>
<feature type="binding site" evidence="11">
    <location>
        <position position="190"/>
    </location>
    <ligand>
        <name>substrate</name>
    </ligand>
</feature>
<dbReference type="CDD" id="cd02152">
    <property type="entry name" value="OAT"/>
    <property type="match status" value="1"/>
</dbReference>
<reference evidence="13" key="1">
    <citation type="journal article" date="2015" name="Genome Announc.">
        <title>Whole-Genome Sequences of 80 Environmental and Clinical Isolates of Burkholderia pseudomallei.</title>
        <authorList>
            <person name="Johnson S.L."/>
            <person name="Baker A.L."/>
            <person name="Chain P.S."/>
            <person name="Currie B.J."/>
            <person name="Daligault H.E."/>
            <person name="Davenport K.W."/>
            <person name="Davis C.B."/>
            <person name="Inglis T.J."/>
            <person name="Kaestli M."/>
            <person name="Koren S."/>
            <person name="Mayo M."/>
            <person name="Merritt A.J."/>
            <person name="Price E.P."/>
            <person name="Sarovich D.S."/>
            <person name="Warner J."/>
            <person name="Rosovitz M.J."/>
        </authorList>
    </citation>
    <scope>NUCLEOTIDE SEQUENCE [LARGE SCALE GENOMIC DNA]</scope>
    <source>
        <strain evidence="13">DSM 2030</strain>
    </source>
</reference>
<comment type="catalytic activity">
    <reaction evidence="10 11">
        <text>N(2)-acetyl-L-ornithine + L-glutamate = N-acetyl-L-glutamate + L-ornithine</text>
        <dbReference type="Rhea" id="RHEA:15349"/>
        <dbReference type="ChEBI" id="CHEBI:29985"/>
        <dbReference type="ChEBI" id="CHEBI:44337"/>
        <dbReference type="ChEBI" id="CHEBI:46911"/>
        <dbReference type="ChEBI" id="CHEBI:57805"/>
        <dbReference type="EC" id="2.3.1.35"/>
    </reaction>
</comment>
<dbReference type="PANTHER" id="PTHR23100">
    <property type="entry name" value="ARGININE BIOSYNTHESIS BIFUNCTIONAL PROTEIN ARGJ"/>
    <property type="match status" value="1"/>
</dbReference>
<accession>A0A097AU53</accession>
<dbReference type="UniPathway" id="UPA00068">
    <property type="reaction ID" value="UER00106"/>
</dbReference>
<sequence length="407" mass="44055">MMEEFDVLEGSIELPKGFLASGIFAGIKKSKKDVALIYSEKVANAAAVFTTNKVKAAPVLLDMKNIEKREAQAIIINSGNANACTGEKGFKDAVNMARKVSQLLKIDEENVLVCSTGVIGVPLPMEKVLKGIEAAAENLSIEGGYQAAEAIMTTDTFLKGVTAKFVIEGKIVTMTGFAKGSGMIHPNMATMLSFILTDANITKVALNKAFKETVDKTYNMISVDGDMSTNDTAIILANGEAQNKTIEEGTHEFDMFYKALEYVNKTLAKLIVKDGEGATKFMEVNVINAKTEKDARLAAKSIVNSNLVKTAIFGEDANWGRILAAVGYSGADFDVSRVDIYLKSVKGEVKVCENGGYIFFDEALAKEILEENEIIVTVDMKAGEYSATSWGCDLSYDYVKINGSYRT</sequence>
<evidence type="ECO:0000256" key="9">
    <source>
        <dbReference type="ARBA" id="ARBA00023315"/>
    </source>
</evidence>
<dbReference type="EC" id="2.3.1.35" evidence="11"/>
<feature type="site" description="Cleavage; by autolysis" evidence="11">
    <location>
        <begin position="189"/>
        <end position="190"/>
    </location>
</feature>
<dbReference type="Gene3D" id="3.60.70.12">
    <property type="entry name" value="L-amino peptidase D-ALA esterase/amidase"/>
    <property type="match status" value="1"/>
</dbReference>
<comment type="pathway">
    <text evidence="11">Amino-acid biosynthesis; L-arginine biosynthesis; L-ornithine and N-acetyl-L-glutamate from L-glutamate and N(2)-acetyl-L-ornithine (cyclic): step 1/1.</text>
</comment>
<name>A0A097AU53_THEKI</name>
<dbReference type="GO" id="GO:0006592">
    <property type="term" value="P:ornithine biosynthetic process"/>
    <property type="evidence" value="ECO:0007669"/>
    <property type="project" value="TreeGrafter"/>
</dbReference>
<proteinExistence type="inferred from homology"/>
<dbReference type="AlphaFoldDB" id="A0A097AU53"/>
<evidence type="ECO:0000256" key="4">
    <source>
        <dbReference type="ARBA" id="ARBA00022571"/>
    </source>
</evidence>
<keyword evidence="5 11" id="KW-0028">Amino-acid biosynthesis</keyword>
<evidence type="ECO:0000256" key="10">
    <source>
        <dbReference type="ARBA" id="ARBA00049439"/>
    </source>
</evidence>
<dbReference type="GO" id="GO:0004358">
    <property type="term" value="F:L-glutamate N-acetyltransferase activity, acting on acetyl-L-ornithine as donor"/>
    <property type="evidence" value="ECO:0007669"/>
    <property type="project" value="UniProtKB-UniRule"/>
</dbReference>
<evidence type="ECO:0000313" key="12">
    <source>
        <dbReference type="EMBL" id="AIS53352.1"/>
    </source>
</evidence>
<feature type="chain" id="PRO_5023420974" description="Arginine biosynthesis bifunctional protein ArgJ beta chain" evidence="11">
    <location>
        <begin position="190"/>
        <end position="407"/>
    </location>
</feature>
<comment type="pathway">
    <text evidence="11">Amino-acid biosynthesis; L-arginine biosynthesis; N(2)-acetyl-L-ornithine from L-glutamate: step 1/4.</text>
</comment>
<feature type="chain" id="PRO_5023420975" description="Arginine biosynthesis bifunctional protein ArgJ alpha chain" evidence="11">
    <location>
        <begin position="1"/>
        <end position="189"/>
    </location>
</feature>
<organism evidence="12 13">
    <name type="scientific">Thermoanaerobacter kivui</name>
    <name type="common">Acetogenium kivui</name>
    <dbReference type="NCBI Taxonomy" id="2325"/>
    <lineage>
        <taxon>Bacteria</taxon>
        <taxon>Bacillati</taxon>
        <taxon>Bacillota</taxon>
        <taxon>Clostridia</taxon>
        <taxon>Thermoanaerobacterales</taxon>
        <taxon>Thermoanaerobacteraceae</taxon>
        <taxon>Thermoanaerobacter</taxon>
    </lineage>
</organism>
<evidence type="ECO:0000256" key="11">
    <source>
        <dbReference type="HAMAP-Rule" id="MF_01106"/>
    </source>
</evidence>
<dbReference type="Gene3D" id="3.10.20.340">
    <property type="entry name" value="ArgJ beta chain, C-terminal domain"/>
    <property type="match status" value="1"/>
</dbReference>
<feature type="site" description="Involved in the stabilization of negative charge on the oxyanion by the formation of the oxyanion hole" evidence="11">
    <location>
        <position position="116"/>
    </location>
</feature>
<feature type="active site" description="Nucleophile" evidence="11">
    <location>
        <position position="190"/>
    </location>
</feature>
<feature type="binding site" evidence="11">
    <location>
        <position position="179"/>
    </location>
    <ligand>
        <name>substrate</name>
    </ligand>
</feature>
<keyword evidence="9 11" id="KW-0012">Acyltransferase</keyword>
<dbReference type="Proteomes" id="UP000029669">
    <property type="component" value="Chromosome"/>
</dbReference>
<keyword evidence="7 11" id="KW-0068">Autocatalytic cleavage</keyword>
<comment type="subunit">
    <text evidence="2 11">Heterotetramer of two alpha and two beta chains.</text>
</comment>
<feature type="binding site" evidence="11">
    <location>
        <position position="276"/>
    </location>
    <ligand>
        <name>substrate</name>
    </ligand>
</feature>
<evidence type="ECO:0000256" key="7">
    <source>
        <dbReference type="ARBA" id="ARBA00022813"/>
    </source>
</evidence>
<dbReference type="GO" id="GO:0004042">
    <property type="term" value="F:L-glutamate N-acetyltransferase activity"/>
    <property type="evidence" value="ECO:0007669"/>
    <property type="project" value="UniProtKB-UniRule"/>
</dbReference>
<keyword evidence="13" id="KW-1185">Reference proteome</keyword>
<dbReference type="NCBIfam" id="NF003802">
    <property type="entry name" value="PRK05388.1"/>
    <property type="match status" value="1"/>
</dbReference>
<comment type="similarity">
    <text evidence="1 11">Belongs to the ArgJ family.</text>
</comment>
<comment type="function">
    <text evidence="11">Catalyzes two activities which are involved in the cyclic version of arginine biosynthesis: the synthesis of N-acetylglutamate from glutamate and acetyl-CoA as the acetyl donor, and of ornithine by transacetylation between N(2)-acetylornithine and glutamate.</text>
</comment>
<dbReference type="eggNOG" id="COG1364">
    <property type="taxonomic scope" value="Bacteria"/>
</dbReference>
<keyword evidence="8 11" id="KW-0511">Multifunctional enzyme</keyword>
<evidence type="ECO:0000313" key="13">
    <source>
        <dbReference type="Proteomes" id="UP000029669"/>
    </source>
</evidence>
<evidence type="ECO:0000256" key="3">
    <source>
        <dbReference type="ARBA" id="ARBA00022490"/>
    </source>
</evidence>
<dbReference type="EMBL" id="CP009170">
    <property type="protein sequence ID" value="AIS53352.1"/>
    <property type="molecule type" value="Genomic_DNA"/>
</dbReference>
<dbReference type="EC" id="2.3.1.1" evidence="11"/>
<keyword evidence="6 11" id="KW-0808">Transferase</keyword>
<evidence type="ECO:0000256" key="8">
    <source>
        <dbReference type="ARBA" id="ARBA00023268"/>
    </source>
</evidence>
<evidence type="ECO:0000256" key="1">
    <source>
        <dbReference type="ARBA" id="ARBA00006774"/>
    </source>
</evidence>
<evidence type="ECO:0000256" key="5">
    <source>
        <dbReference type="ARBA" id="ARBA00022605"/>
    </source>
</evidence>
<protein>
    <recommendedName>
        <fullName evidence="11">Arginine biosynthesis bifunctional protein ArgJ</fullName>
    </recommendedName>
    <domain>
        <recommendedName>
            <fullName evidence="11">Glutamate N-acetyltransferase</fullName>
            <ecNumber evidence="11">2.3.1.35</ecNumber>
        </recommendedName>
        <alternativeName>
            <fullName evidence="11">Ornithine acetyltransferase</fullName>
            <shortName evidence="11">OATase</shortName>
        </alternativeName>
        <alternativeName>
            <fullName evidence="11">Ornithine transacetylase</fullName>
        </alternativeName>
    </domain>
    <domain>
        <recommendedName>
            <fullName evidence="11">Amino-acid acetyltransferase</fullName>
            <ecNumber evidence="11">2.3.1.1</ecNumber>
        </recommendedName>
        <alternativeName>
            <fullName evidence="11">N-acetylglutamate synthase</fullName>
            <shortName evidence="11">AGSase</shortName>
        </alternativeName>
    </domain>
    <component>
        <recommendedName>
            <fullName evidence="11">Arginine biosynthesis bifunctional protein ArgJ alpha chain</fullName>
        </recommendedName>
    </component>
    <component>
        <recommendedName>
            <fullName evidence="11">Arginine biosynthesis bifunctional protein ArgJ beta chain</fullName>
        </recommendedName>
    </component>
</protein>